<evidence type="ECO:0000313" key="4">
    <source>
        <dbReference type="EMBL" id="MBB5939006.1"/>
    </source>
</evidence>
<dbReference type="GO" id="GO:0004084">
    <property type="term" value="F:branched-chain-amino-acid transaminase activity"/>
    <property type="evidence" value="ECO:0007669"/>
    <property type="project" value="UniProtKB-EC"/>
</dbReference>
<dbReference type="PANTHER" id="PTHR42743">
    <property type="entry name" value="AMINO-ACID AMINOTRANSFERASE"/>
    <property type="match status" value="1"/>
</dbReference>
<comment type="caution">
    <text evidence="4">The sequence shown here is derived from an EMBL/GenBank/DDBJ whole genome shotgun (WGS) entry which is preliminary data.</text>
</comment>
<dbReference type="InterPro" id="IPR043132">
    <property type="entry name" value="BCAT-like_C"/>
</dbReference>
<evidence type="ECO:0000313" key="5">
    <source>
        <dbReference type="Proteomes" id="UP000588098"/>
    </source>
</evidence>
<keyword evidence="5" id="KW-1185">Reference proteome</keyword>
<dbReference type="InterPro" id="IPR036038">
    <property type="entry name" value="Aminotransferase-like"/>
</dbReference>
<dbReference type="Pfam" id="PF01063">
    <property type="entry name" value="Aminotran_4"/>
    <property type="match status" value="1"/>
</dbReference>
<dbReference type="Gene3D" id="3.20.10.10">
    <property type="entry name" value="D-amino Acid Aminotransferase, subunit A, domain 2"/>
    <property type="match status" value="1"/>
</dbReference>
<dbReference type="PANTHER" id="PTHR42743:SF11">
    <property type="entry name" value="AMINODEOXYCHORISMATE LYASE"/>
    <property type="match status" value="1"/>
</dbReference>
<dbReference type="CDD" id="cd00449">
    <property type="entry name" value="PLPDE_IV"/>
    <property type="match status" value="1"/>
</dbReference>
<name>A0A7W9QF56_9ACTN</name>
<keyword evidence="4" id="KW-0808">Transferase</keyword>
<reference evidence="4 5" key="1">
    <citation type="submission" date="2020-08" db="EMBL/GenBank/DDBJ databases">
        <title>Genomic Encyclopedia of Type Strains, Phase III (KMG-III): the genomes of soil and plant-associated and newly described type strains.</title>
        <authorList>
            <person name="Whitman W."/>
        </authorList>
    </citation>
    <scope>NUCLEOTIDE SEQUENCE [LARGE SCALE GENOMIC DNA]</scope>
    <source>
        <strain evidence="4 5">CECT 8305</strain>
    </source>
</reference>
<gene>
    <name evidence="4" type="ORF">FHS42_006098</name>
</gene>
<dbReference type="InterPro" id="IPR050571">
    <property type="entry name" value="Class-IV_PLP-Dep_Aminotrnsfr"/>
</dbReference>
<dbReference type="FunFam" id="3.20.10.10:FF:000002">
    <property type="entry name" value="D-alanine aminotransferase"/>
    <property type="match status" value="1"/>
</dbReference>
<dbReference type="RefSeq" id="WP_184577393.1">
    <property type="nucleotide sequence ID" value="NZ_JACHJL010000020.1"/>
</dbReference>
<proteinExistence type="inferred from homology"/>
<evidence type="ECO:0000256" key="1">
    <source>
        <dbReference type="ARBA" id="ARBA00001933"/>
    </source>
</evidence>
<dbReference type="Proteomes" id="UP000588098">
    <property type="component" value="Unassembled WGS sequence"/>
</dbReference>
<dbReference type="InterPro" id="IPR001544">
    <property type="entry name" value="Aminotrans_IV"/>
</dbReference>
<dbReference type="GO" id="GO:0046394">
    <property type="term" value="P:carboxylic acid biosynthetic process"/>
    <property type="evidence" value="ECO:0007669"/>
    <property type="project" value="UniProtKB-ARBA"/>
</dbReference>
<evidence type="ECO:0000256" key="3">
    <source>
        <dbReference type="ARBA" id="ARBA00022898"/>
    </source>
</evidence>
<organism evidence="4 5">
    <name type="scientific">Streptomyces zagrosensis</name>
    <dbReference type="NCBI Taxonomy" id="1042984"/>
    <lineage>
        <taxon>Bacteria</taxon>
        <taxon>Bacillati</taxon>
        <taxon>Actinomycetota</taxon>
        <taxon>Actinomycetes</taxon>
        <taxon>Kitasatosporales</taxon>
        <taxon>Streptomycetaceae</taxon>
        <taxon>Streptomyces</taxon>
    </lineage>
</organism>
<dbReference type="SUPFAM" id="SSF56752">
    <property type="entry name" value="D-aminoacid aminotransferase-like PLP-dependent enzymes"/>
    <property type="match status" value="1"/>
</dbReference>
<keyword evidence="4" id="KW-0032">Aminotransferase</keyword>
<protein>
    <submittedName>
        <fullName evidence="4">Branched-chain amino acid aminotransferase</fullName>
        <ecNumber evidence="4">2.6.1.42</ecNumber>
    </submittedName>
</protein>
<comment type="cofactor">
    <cofactor evidence="1">
        <name>pyridoxal 5'-phosphate</name>
        <dbReference type="ChEBI" id="CHEBI:597326"/>
    </cofactor>
</comment>
<keyword evidence="3" id="KW-0663">Pyridoxal phosphate</keyword>
<dbReference type="GO" id="GO:0008652">
    <property type="term" value="P:amino acid biosynthetic process"/>
    <property type="evidence" value="ECO:0007669"/>
    <property type="project" value="UniProtKB-ARBA"/>
</dbReference>
<evidence type="ECO:0000256" key="2">
    <source>
        <dbReference type="ARBA" id="ARBA00009320"/>
    </source>
</evidence>
<dbReference type="EMBL" id="JACHJL010000020">
    <property type="protein sequence ID" value="MBB5939006.1"/>
    <property type="molecule type" value="Genomic_DNA"/>
</dbReference>
<comment type="similarity">
    <text evidence="2">Belongs to the class-IV pyridoxal-phosphate-dependent aminotransferase family.</text>
</comment>
<dbReference type="Gene3D" id="3.30.470.10">
    <property type="match status" value="1"/>
</dbReference>
<dbReference type="EC" id="2.6.1.42" evidence="4"/>
<dbReference type="InterPro" id="IPR043131">
    <property type="entry name" value="BCAT-like_N"/>
</dbReference>
<accession>A0A7W9QF56</accession>
<sequence>MTMPAERPGRVIWRNGTFMPWDDAVVHVNAVGHASVSAAFEGVHSYWSPDRSQLLGFRFRDHMRRLVDSLRMSRLQPAFDADELTAAAAELLSRVSVPGRDVYVRPWGFAVGLHREQMVPAGTPAEVVIDSWDFTSKLGRGTTCTLAVSSWPRTNANASPATMKVFSNYHNGRLGTIDARSRGADWPVFVNGNGEVTESSGACLAVVSDGVLSTPDLASGVLDSITRRTVLRLAAEAGVETLTRRIERTELYLADEVFLMGTAAEILPAVEIDGISVGDGHRAGPITRQLEELYHQVVRGAVTSYEEWLTPIKTGA</sequence>
<dbReference type="AlphaFoldDB" id="A0A7W9QF56"/>